<dbReference type="OrthoDB" id="10258888at2759"/>
<dbReference type="RefSeq" id="XP_025422620.1">
    <property type="nucleotide sequence ID" value="XM_025566835.1"/>
</dbReference>
<feature type="compositionally biased region" description="Basic and acidic residues" evidence="4">
    <location>
        <begin position="865"/>
        <end position="879"/>
    </location>
</feature>
<dbReference type="InterPro" id="IPR002110">
    <property type="entry name" value="Ankyrin_rpt"/>
</dbReference>
<accession>A0A8B8GI75</accession>
<feature type="compositionally biased region" description="Polar residues" evidence="4">
    <location>
        <begin position="445"/>
        <end position="458"/>
    </location>
</feature>
<dbReference type="Gene3D" id="1.25.40.20">
    <property type="entry name" value="Ankyrin repeat-containing domain"/>
    <property type="match status" value="3"/>
</dbReference>
<feature type="repeat" description="ANK" evidence="3">
    <location>
        <begin position="212"/>
        <end position="244"/>
    </location>
</feature>
<protein>
    <submittedName>
        <fullName evidence="6">Uncharacterized protein LOC112692224</fullName>
    </submittedName>
</protein>
<feature type="compositionally biased region" description="Basic and acidic residues" evidence="4">
    <location>
        <begin position="1271"/>
        <end position="1280"/>
    </location>
</feature>
<dbReference type="Pfam" id="PF12796">
    <property type="entry name" value="Ank_2"/>
    <property type="match status" value="3"/>
</dbReference>
<dbReference type="PROSITE" id="PS50297">
    <property type="entry name" value="ANK_REP_REGION"/>
    <property type="match status" value="6"/>
</dbReference>
<keyword evidence="2 3" id="KW-0040">ANK repeat</keyword>
<feature type="repeat" description="ANK" evidence="3">
    <location>
        <begin position="379"/>
        <end position="411"/>
    </location>
</feature>
<keyword evidence="5" id="KW-1185">Reference proteome</keyword>
<name>A0A8B8GI75_9HEMI</name>
<dbReference type="PROSITE" id="PS50088">
    <property type="entry name" value="ANK_REPEAT"/>
    <property type="match status" value="6"/>
</dbReference>
<gene>
    <name evidence="6" type="primary">LOC112692224</name>
</gene>
<proteinExistence type="predicted"/>
<keyword evidence="1" id="KW-0677">Repeat</keyword>
<feature type="region of interest" description="Disordered" evidence="4">
    <location>
        <begin position="445"/>
        <end position="507"/>
    </location>
</feature>
<feature type="compositionally biased region" description="Basic residues" evidence="4">
    <location>
        <begin position="478"/>
        <end position="490"/>
    </location>
</feature>
<feature type="compositionally biased region" description="Acidic residues" evidence="4">
    <location>
        <begin position="567"/>
        <end position="604"/>
    </location>
</feature>
<evidence type="ECO:0000313" key="5">
    <source>
        <dbReference type="Proteomes" id="UP000694846"/>
    </source>
</evidence>
<dbReference type="PANTHER" id="PTHR24198">
    <property type="entry name" value="ANKYRIN REPEAT AND PROTEIN KINASE DOMAIN-CONTAINING PROTEIN"/>
    <property type="match status" value="1"/>
</dbReference>
<feature type="compositionally biased region" description="Basic residues" evidence="4">
    <location>
        <begin position="634"/>
        <end position="644"/>
    </location>
</feature>
<dbReference type="Proteomes" id="UP000694846">
    <property type="component" value="Unplaced"/>
</dbReference>
<reference evidence="6" key="1">
    <citation type="submission" date="2025-08" db="UniProtKB">
        <authorList>
            <consortium name="RefSeq"/>
        </authorList>
    </citation>
    <scope>IDENTIFICATION</scope>
    <source>
        <tissue evidence="6">Whole body</tissue>
    </source>
</reference>
<feature type="compositionally biased region" description="Polar residues" evidence="4">
    <location>
        <begin position="851"/>
        <end position="862"/>
    </location>
</feature>
<feature type="compositionally biased region" description="Basic and acidic residues" evidence="4">
    <location>
        <begin position="605"/>
        <end position="618"/>
    </location>
</feature>
<evidence type="ECO:0000313" key="6">
    <source>
        <dbReference type="RefSeq" id="XP_025422620.1"/>
    </source>
</evidence>
<dbReference type="Pfam" id="PF13637">
    <property type="entry name" value="Ank_4"/>
    <property type="match status" value="1"/>
</dbReference>
<feature type="repeat" description="ANK" evidence="3">
    <location>
        <begin position="99"/>
        <end position="132"/>
    </location>
</feature>
<sequence length="1291" mass="140167">MTTLRTTTTTEYRKRVYFDGSPTHVLHDKCLTPLMKACMYGRPEQVKLILEEKPLSVVERDGVFKTALHYCAENDEDEADCAKLLLEADPSIVDIPDDDGHTALHLAVIAGNLPLVRFLLISGQADPNKRDAEGHSTVHWATVCADVDALELVLSHGGTTKSADVHGGYAVHYAAQMCGTGVCRSGDVRNVGVRVLQLLLSYGADVHVTDKHGRQPILWAASAGSADAIITLVNGGANVESHDKDGLTALHCAASRGHVECVDGLLTMCGSEVDAVDSNSCSALFYAVTLGHADATEILLEHGANPDRQDGKGRTPAHCGAFKGQLETVRILADHGANLWLRNSKGGYPLHDAMRSGRKELVLWLISMRPESVDYYDDDGKRPLHIAALNNNLEMSKIVLDHGASINPVMKIKGERMTPLDVALRKNNKHLAKFLNLFGGKPASNLNKTLSKQQSTVRVKSKRSETRRNSYSSDSVSRKYRNGGRKKQAVQRKGESPKINKPTKGRVVQVHIRADVLTKTVGKSWDDKKSCGGGGTSQKAQRKKAATVGEPNECFSENDLRCGGDGYDYEYEDDEEKVDDDDDDDQDDDEDEYEDDVYDDDQDNEDARRGGRAIRVEKQTNGSAAAAAADHYVNRRHRSRRRGNSRTGVAQGGGEPKTMGGDRQRRGSRDKENIAADRVTASAVHDGIAVDHAGTEAMQTSDVFGGHGNGHPPDPPDEVLGDGHGDSTAEKKTEAMGNALVVSSSGGGGGVVKFDLDSKYKTAEKMVEGKSDTSVAEKQVSEAGPQAPVVRKQTSMARSQATIRDEGDIDVANVVKEQVTSVVDGGGGQTVSELMTKGGQPSVATVKRDVTTTTKSGSSPSVATAKEDLKTSTKEDRPPVRGGSTDKVVAEWSTSNEGGGKSSMGLSKDGTGRAIVEVLDRVDTPQFATSATVDGDGSDGQNVAVVGGRNVGGGSRNAAVHNVSEAVAFSVLPDEERSDGKPCECPDCRKKQLRLSSKKKKSRIPRLNNYCSLAPTNDLNTMSVTKAVQLASRKYHLERLIFYQLSELKRLQIRAGKSDERVLVKRLVEEYGRTGLFTGLKRYDGPFSFKRFEKYLYDQLLVLQKQSLAENKTAIPRVQSIDEMEKLTGALRRMDAGKTVLENPNDCLSCVRITNRCLHATHAYTGVPCAAYIPKFRLDHHRMPKPVDGHRRFLPDIRQDLQTGATKCLRSVDPSRPITLQLGNGPCTQAIDLPTDKLDKNKRYFVTFTIKGAADGSQSKHARPPPPPLRDGQRGPDDCRPPLAHTHAKSF</sequence>
<feature type="repeat" description="ANK" evidence="3">
    <location>
        <begin position="312"/>
        <end position="344"/>
    </location>
</feature>
<feature type="compositionally biased region" description="Basic and acidic residues" evidence="4">
    <location>
        <begin position="660"/>
        <end position="675"/>
    </location>
</feature>
<evidence type="ECO:0000256" key="3">
    <source>
        <dbReference type="PROSITE-ProRule" id="PRU00023"/>
    </source>
</evidence>
<feature type="region of interest" description="Disordered" evidence="4">
    <location>
        <begin position="823"/>
        <end position="908"/>
    </location>
</feature>
<feature type="compositionally biased region" description="Basic and acidic residues" evidence="4">
    <location>
        <begin position="721"/>
        <end position="734"/>
    </location>
</feature>
<dbReference type="GeneID" id="112692224"/>
<feature type="repeat" description="ANK" evidence="3">
    <location>
        <begin position="245"/>
        <end position="278"/>
    </location>
</feature>
<feature type="region of interest" description="Disordered" evidence="4">
    <location>
        <begin position="767"/>
        <end position="798"/>
    </location>
</feature>
<evidence type="ECO:0000256" key="1">
    <source>
        <dbReference type="ARBA" id="ARBA00022737"/>
    </source>
</evidence>
<dbReference type="SMART" id="SM00248">
    <property type="entry name" value="ANK"/>
    <property type="match status" value="12"/>
</dbReference>
<dbReference type="PANTHER" id="PTHR24198:SF165">
    <property type="entry name" value="ANKYRIN REPEAT-CONTAINING PROTEIN-RELATED"/>
    <property type="match status" value="1"/>
</dbReference>
<feature type="region of interest" description="Disordered" evidence="4">
    <location>
        <begin position="1254"/>
        <end position="1291"/>
    </location>
</feature>
<evidence type="ECO:0000256" key="4">
    <source>
        <dbReference type="SAM" id="MobiDB-lite"/>
    </source>
</evidence>
<evidence type="ECO:0000256" key="2">
    <source>
        <dbReference type="ARBA" id="ARBA00023043"/>
    </source>
</evidence>
<feature type="region of interest" description="Disordered" evidence="4">
    <location>
        <begin position="523"/>
        <end position="748"/>
    </location>
</feature>
<feature type="repeat" description="ANK" evidence="3">
    <location>
        <begin position="279"/>
        <end position="311"/>
    </location>
</feature>
<dbReference type="InterPro" id="IPR036770">
    <property type="entry name" value="Ankyrin_rpt-contain_sf"/>
</dbReference>
<organism evidence="5 6">
    <name type="scientific">Sipha flava</name>
    <name type="common">yellow sugarcane aphid</name>
    <dbReference type="NCBI Taxonomy" id="143950"/>
    <lineage>
        <taxon>Eukaryota</taxon>
        <taxon>Metazoa</taxon>
        <taxon>Ecdysozoa</taxon>
        <taxon>Arthropoda</taxon>
        <taxon>Hexapoda</taxon>
        <taxon>Insecta</taxon>
        <taxon>Pterygota</taxon>
        <taxon>Neoptera</taxon>
        <taxon>Paraneoptera</taxon>
        <taxon>Hemiptera</taxon>
        <taxon>Sternorrhyncha</taxon>
        <taxon>Aphidomorpha</taxon>
        <taxon>Aphidoidea</taxon>
        <taxon>Aphididae</taxon>
        <taxon>Sipha</taxon>
    </lineage>
</organism>
<dbReference type="SUPFAM" id="SSF48403">
    <property type="entry name" value="Ankyrin repeat"/>
    <property type="match status" value="1"/>
</dbReference>
<dbReference type="PRINTS" id="PR01415">
    <property type="entry name" value="ANKYRIN"/>
</dbReference>